<evidence type="ECO:0000313" key="2">
    <source>
        <dbReference type="EMBL" id="QGR17261.1"/>
    </source>
</evidence>
<evidence type="ECO:0000313" key="4">
    <source>
        <dbReference type="Proteomes" id="UP000582213"/>
    </source>
</evidence>
<dbReference type="KEGG" id="soh:D1869_08700"/>
<keyword evidence="3" id="KW-1185">Reference proteome</keyword>
<accession>A0A650CH99</accession>
<gene>
    <name evidence="2" type="ORF">D1869_08700</name>
    <name evidence="1" type="ORF">HNQ62_002845</name>
</gene>
<dbReference type="PANTHER" id="PTHR30217">
    <property type="entry name" value="PEPTIDASE U32 FAMILY"/>
    <property type="match status" value="1"/>
</dbReference>
<name>A0A650CH99_SULOH</name>
<dbReference type="RefSeq" id="WP_156014750.1">
    <property type="nucleotide sequence ID" value="NZ_CP045484.1"/>
</dbReference>
<dbReference type="GO" id="GO:0008233">
    <property type="term" value="F:peptidase activity"/>
    <property type="evidence" value="ECO:0007669"/>
    <property type="project" value="UniProtKB-KW"/>
</dbReference>
<dbReference type="InterPro" id="IPR001539">
    <property type="entry name" value="Peptidase_U32"/>
</dbReference>
<dbReference type="PANTHER" id="PTHR30217:SF10">
    <property type="entry name" value="23S RRNA 5-HYDROXYCYTIDINE C2501 SYNTHASE"/>
    <property type="match status" value="1"/>
</dbReference>
<protein>
    <submittedName>
        <fullName evidence="1">Collagenase-like PrtC family protease</fullName>
    </submittedName>
    <submittedName>
        <fullName evidence="2">U32 family peptidase</fullName>
    </submittedName>
</protein>
<keyword evidence="1" id="KW-0645">Protease</keyword>
<dbReference type="Proteomes" id="UP000582213">
    <property type="component" value="Unassembled WGS sequence"/>
</dbReference>
<dbReference type="EMBL" id="CP045484">
    <property type="protein sequence ID" value="QGR17261.1"/>
    <property type="molecule type" value="Genomic_DNA"/>
</dbReference>
<evidence type="ECO:0000313" key="1">
    <source>
        <dbReference type="EMBL" id="MBB5255070.1"/>
    </source>
</evidence>
<sequence length="380" mass="44535">MRLVIATNFDNGLIEKISKYPVKYIYGSQTETLTGHGRASFILPKVDDEKLKEHISVAHSYKIKFLYTMNTANLHGKEYDEHFLNKLKNEIEKLINFGVDGFIVALPFLIYFIRKEHPDIEVSVSSFARITNIRKVEEYLQIGANTVIMDEDTNRNFTLLEASAKLAKKYNADIEVITNNTCLWSCPYKLTHDQVTSYLSAKDGVKNVWFEYPVLFCATEVRNDFANIIRMRWIRPEDLHYYEEIGIDRFKIAGRNKKTDWLVNVVKAYSEREYKGNLLDILSYVQGRATTSALRRINESSNYEILMKVYVDNTQFPPNWLSYFKYNRCEERTCEECRYCDIVAEKVIKIDGKPFFQQQEKIRPPIELIPRFVSHGEDNR</sequence>
<dbReference type="GeneID" id="42801320"/>
<dbReference type="OrthoDB" id="120329at2157"/>
<proteinExistence type="predicted"/>
<dbReference type="AlphaFoldDB" id="A0A650CH99"/>
<dbReference type="InterPro" id="IPR051454">
    <property type="entry name" value="RNA/ubiquinone_mod_enzymes"/>
</dbReference>
<reference evidence="1 4" key="2">
    <citation type="submission" date="2020-08" db="EMBL/GenBank/DDBJ databases">
        <title>Genomic Encyclopedia of Type Strains, Phase IV (KMG-IV): sequencing the most valuable type-strain genomes for metagenomic binning, comparative biology and taxonomic classification.</title>
        <authorList>
            <person name="Goeker M."/>
        </authorList>
    </citation>
    <scope>NUCLEOTIDE SEQUENCE [LARGE SCALE GENOMIC DNA]</scope>
    <source>
        <strain evidence="1 4">DSM 12421</strain>
    </source>
</reference>
<keyword evidence="1" id="KW-0378">Hydrolase</keyword>
<dbReference type="Proteomes" id="UP000427373">
    <property type="component" value="Chromosome"/>
</dbReference>
<dbReference type="GO" id="GO:0006508">
    <property type="term" value="P:proteolysis"/>
    <property type="evidence" value="ECO:0007669"/>
    <property type="project" value="UniProtKB-KW"/>
</dbReference>
<evidence type="ECO:0000313" key="3">
    <source>
        <dbReference type="Proteomes" id="UP000427373"/>
    </source>
</evidence>
<dbReference type="Pfam" id="PF01136">
    <property type="entry name" value="Peptidase_U32"/>
    <property type="match status" value="1"/>
</dbReference>
<reference evidence="2 3" key="1">
    <citation type="submission" date="2019-10" db="EMBL/GenBank/DDBJ databases">
        <title>Genome Sequences from Six Type Strain Members of the Archaeal Family Sulfolobaceae: Acidianus ambivalens, Acidianus infernus, Metallosphaera prunae, Stygiolobus azoricus, Sulfolobus metallicus, and Sulfurisphaera ohwakuensis.</title>
        <authorList>
            <person name="Counts J.A."/>
            <person name="Kelly R.M."/>
        </authorList>
    </citation>
    <scope>NUCLEOTIDE SEQUENCE [LARGE SCALE GENOMIC DNA]</scope>
    <source>
        <strain evidence="2 3">TA-1</strain>
    </source>
</reference>
<organism evidence="2 3">
    <name type="scientific">Sulfurisphaera ohwakuensis</name>
    <dbReference type="NCBI Taxonomy" id="69656"/>
    <lineage>
        <taxon>Archaea</taxon>
        <taxon>Thermoproteota</taxon>
        <taxon>Thermoprotei</taxon>
        <taxon>Sulfolobales</taxon>
        <taxon>Sulfolobaceae</taxon>
        <taxon>Sulfurisphaera</taxon>
    </lineage>
</organism>
<dbReference type="EMBL" id="JACHFY010000040">
    <property type="protein sequence ID" value="MBB5255070.1"/>
    <property type="molecule type" value="Genomic_DNA"/>
</dbReference>